<evidence type="ECO:0000313" key="7">
    <source>
        <dbReference type="EMBL" id="CEH12970.1"/>
    </source>
</evidence>
<sequence>MVSSAPIYSLSHHHTQHPPFHSQHGFFYIPDFITAEEERYLMGKIHSAPQPKWKVLQARRLQHWGGQIAQKSGTLIPEPLPDWLVRYPNIMQRVRETKAFVESKHEGPNHCLVNEYEAGQGIMPHEDGGAYFAAVATLSLGSHTLDYLHGIADRSSDTTQHFSRVINGSSIKAPHLRQALISAGVAVQSDPAQAFDVLPAEAGAKQFPRVEVERQTRTWG</sequence>
<keyword evidence="8" id="KW-1185">Reference proteome</keyword>
<dbReference type="OrthoDB" id="412814at2759"/>
<dbReference type="InterPro" id="IPR032862">
    <property type="entry name" value="ALKBH6"/>
</dbReference>
<dbReference type="SUPFAM" id="SSF51197">
    <property type="entry name" value="Clavaminate synthase-like"/>
    <property type="match status" value="1"/>
</dbReference>
<dbReference type="PANTHER" id="PTHR46030">
    <property type="entry name" value="ALPHA-KETOGLUTARATE-DEPENDENT DIOXYGENASE ALKB HOMOLOG 6"/>
    <property type="match status" value="1"/>
</dbReference>
<keyword evidence="4" id="KW-0560">Oxidoreductase</keyword>
<dbReference type="STRING" id="401625.A0A0N7L971"/>
<keyword evidence="3" id="KW-0223">Dioxygenase</keyword>
<evidence type="ECO:0000256" key="3">
    <source>
        <dbReference type="ARBA" id="ARBA00022964"/>
    </source>
</evidence>
<evidence type="ECO:0000313" key="8">
    <source>
        <dbReference type="Proteomes" id="UP000054845"/>
    </source>
</evidence>
<feature type="domain" description="Alpha-ketoglutarate-dependent dioxygenase AlkB-like" evidence="6">
    <location>
        <begin position="37"/>
        <end position="143"/>
    </location>
</feature>
<reference evidence="8" key="1">
    <citation type="submission" date="2014-09" db="EMBL/GenBank/DDBJ databases">
        <authorList>
            <person name="Sharma Rahul"/>
            <person name="Thines Marco"/>
        </authorList>
    </citation>
    <scope>NUCLEOTIDE SEQUENCE [LARGE SCALE GENOMIC DNA]</scope>
</reference>
<accession>A0A0N7L971</accession>
<dbReference type="PANTHER" id="PTHR46030:SF1">
    <property type="entry name" value="ALPHA-KETOGLUTARATE-DEPENDENT DIOXYGENASE ALKB HOMOLOG 6"/>
    <property type="match status" value="1"/>
</dbReference>
<protein>
    <submittedName>
        <fullName evidence="7">Uncharacterized conserved protein</fullName>
    </submittedName>
</protein>
<evidence type="ECO:0000256" key="4">
    <source>
        <dbReference type="ARBA" id="ARBA00023002"/>
    </source>
</evidence>
<keyword evidence="2" id="KW-0479">Metal-binding</keyword>
<name>A0A0N7L971_9BASI</name>
<evidence type="ECO:0000256" key="2">
    <source>
        <dbReference type="ARBA" id="ARBA00022723"/>
    </source>
</evidence>
<dbReference type="GO" id="GO:0046872">
    <property type="term" value="F:metal ion binding"/>
    <property type="evidence" value="ECO:0007669"/>
    <property type="project" value="UniProtKB-KW"/>
</dbReference>
<dbReference type="Gene3D" id="2.60.120.590">
    <property type="entry name" value="Alpha-ketoglutarate-dependent dioxygenase AlkB-like"/>
    <property type="match status" value="1"/>
</dbReference>
<organism evidence="7 8">
    <name type="scientific">Ceraceosorus bombacis</name>
    <dbReference type="NCBI Taxonomy" id="401625"/>
    <lineage>
        <taxon>Eukaryota</taxon>
        <taxon>Fungi</taxon>
        <taxon>Dikarya</taxon>
        <taxon>Basidiomycota</taxon>
        <taxon>Ustilaginomycotina</taxon>
        <taxon>Exobasidiomycetes</taxon>
        <taxon>Ceraceosorales</taxon>
        <taxon>Ceraceosoraceae</taxon>
        <taxon>Ceraceosorus</taxon>
    </lineage>
</organism>
<dbReference type="Proteomes" id="UP000054845">
    <property type="component" value="Unassembled WGS sequence"/>
</dbReference>
<dbReference type="EMBL" id="CCYA01000192">
    <property type="protein sequence ID" value="CEH12970.1"/>
    <property type="molecule type" value="Genomic_DNA"/>
</dbReference>
<dbReference type="InterPro" id="IPR037151">
    <property type="entry name" value="AlkB-like_sf"/>
</dbReference>
<dbReference type="GO" id="GO:0005634">
    <property type="term" value="C:nucleus"/>
    <property type="evidence" value="ECO:0007669"/>
    <property type="project" value="TreeGrafter"/>
</dbReference>
<dbReference type="InterPro" id="IPR027450">
    <property type="entry name" value="AlkB-like"/>
</dbReference>
<evidence type="ECO:0000256" key="1">
    <source>
        <dbReference type="ARBA" id="ARBA00007879"/>
    </source>
</evidence>
<evidence type="ECO:0000259" key="6">
    <source>
        <dbReference type="Pfam" id="PF13532"/>
    </source>
</evidence>
<comment type="similarity">
    <text evidence="1">Belongs to the alkB family.</text>
</comment>
<dbReference type="AlphaFoldDB" id="A0A0N7L971"/>
<dbReference type="GO" id="GO:0051213">
    <property type="term" value="F:dioxygenase activity"/>
    <property type="evidence" value="ECO:0007669"/>
    <property type="project" value="UniProtKB-KW"/>
</dbReference>
<evidence type="ECO:0000256" key="5">
    <source>
        <dbReference type="ARBA" id="ARBA00023004"/>
    </source>
</evidence>
<dbReference type="Pfam" id="PF13532">
    <property type="entry name" value="2OG-FeII_Oxy_2"/>
    <property type="match status" value="1"/>
</dbReference>
<proteinExistence type="inferred from homology"/>
<keyword evidence="5" id="KW-0408">Iron</keyword>